<dbReference type="RefSeq" id="XP_043045494.1">
    <property type="nucleotide sequence ID" value="XM_043178732.1"/>
</dbReference>
<comment type="caution">
    <text evidence="3">The sequence shown here is derived from an EMBL/GenBank/DDBJ whole genome shotgun (WGS) entry which is preliminary data.</text>
</comment>
<keyword evidence="2" id="KW-1133">Transmembrane helix</keyword>
<dbReference type="AlphaFoldDB" id="A0A9P7W4J6"/>
<dbReference type="OrthoDB" id="2905268at2759"/>
<keyword evidence="4" id="KW-1185">Reference proteome</keyword>
<name>A0A9P7W4J6_9AGAR</name>
<keyword evidence="2" id="KW-0812">Transmembrane</keyword>
<dbReference type="GeneID" id="66101026"/>
<reference evidence="3" key="1">
    <citation type="submission" date="2020-11" db="EMBL/GenBank/DDBJ databases">
        <title>Adaptations for nitrogen fixation in a non-lichenized fungal sporocarp promotes dispersal by wood-feeding termites.</title>
        <authorList>
            <consortium name="DOE Joint Genome Institute"/>
            <person name="Koch R.A."/>
            <person name="Yoon G."/>
            <person name="Arayal U."/>
            <person name="Lail K."/>
            <person name="Amirebrahimi M."/>
            <person name="Labutti K."/>
            <person name="Lipzen A."/>
            <person name="Riley R."/>
            <person name="Barry K."/>
            <person name="Henrissat B."/>
            <person name="Grigoriev I.V."/>
            <person name="Herr J.R."/>
            <person name="Aime M.C."/>
        </authorList>
    </citation>
    <scope>NUCLEOTIDE SEQUENCE</scope>
    <source>
        <strain evidence="3">MCA 3950</strain>
    </source>
</reference>
<feature type="transmembrane region" description="Helical" evidence="2">
    <location>
        <begin position="119"/>
        <end position="141"/>
    </location>
</feature>
<evidence type="ECO:0000256" key="2">
    <source>
        <dbReference type="SAM" id="Phobius"/>
    </source>
</evidence>
<proteinExistence type="predicted"/>
<sequence>MTEPPLSPAYAPPGESNNNIWVEQANLNGMALTLVAYDTSPFQTSSDAYNTQTKEKRWWMWIYMTYINDRHYTGGPNAFTFSFYAATSNLMSFIVYTILGWLADGLILYHFFIIYDRNLWTAIVLAVIYLRDIGSALGSMISVARSPDSFGATTSNLLLPPLGQMEGIAPLLIILKVINGRARNSTTGAPSRYKAKPLYERTETEDREIALKVFPSSRGSTPTSLATENSGQETGRLTPLHDNVFDALQVDIASEERIVLHRFDQRSVDKKIAHRHQTTCTIIKLVAIVFS</sequence>
<dbReference type="Proteomes" id="UP000812287">
    <property type="component" value="Unassembled WGS sequence"/>
</dbReference>
<dbReference type="EMBL" id="MU250524">
    <property type="protein sequence ID" value="KAG7451994.1"/>
    <property type="molecule type" value="Genomic_DNA"/>
</dbReference>
<feature type="non-terminal residue" evidence="3">
    <location>
        <position position="291"/>
    </location>
</feature>
<organism evidence="3 4">
    <name type="scientific">Guyanagaster necrorhizus</name>
    <dbReference type="NCBI Taxonomy" id="856835"/>
    <lineage>
        <taxon>Eukaryota</taxon>
        <taxon>Fungi</taxon>
        <taxon>Dikarya</taxon>
        <taxon>Basidiomycota</taxon>
        <taxon>Agaricomycotina</taxon>
        <taxon>Agaricomycetes</taxon>
        <taxon>Agaricomycetidae</taxon>
        <taxon>Agaricales</taxon>
        <taxon>Marasmiineae</taxon>
        <taxon>Physalacriaceae</taxon>
        <taxon>Guyanagaster</taxon>
    </lineage>
</organism>
<feature type="region of interest" description="Disordered" evidence="1">
    <location>
        <begin position="216"/>
        <end position="236"/>
    </location>
</feature>
<evidence type="ECO:0000256" key="1">
    <source>
        <dbReference type="SAM" id="MobiDB-lite"/>
    </source>
</evidence>
<feature type="transmembrane region" description="Helical" evidence="2">
    <location>
        <begin position="161"/>
        <end position="178"/>
    </location>
</feature>
<evidence type="ECO:0000313" key="3">
    <source>
        <dbReference type="EMBL" id="KAG7451994.1"/>
    </source>
</evidence>
<protein>
    <submittedName>
        <fullName evidence="3">Uncharacterized protein</fullName>
    </submittedName>
</protein>
<accession>A0A9P7W4J6</accession>
<feature type="transmembrane region" description="Helical" evidence="2">
    <location>
        <begin position="93"/>
        <end position="112"/>
    </location>
</feature>
<gene>
    <name evidence="3" type="ORF">BT62DRAFT_1071183</name>
</gene>
<feature type="compositionally biased region" description="Polar residues" evidence="1">
    <location>
        <begin position="217"/>
        <end position="235"/>
    </location>
</feature>
<evidence type="ECO:0000313" key="4">
    <source>
        <dbReference type="Proteomes" id="UP000812287"/>
    </source>
</evidence>
<keyword evidence="2" id="KW-0472">Membrane</keyword>